<evidence type="ECO:0000256" key="1">
    <source>
        <dbReference type="SAM" id="MobiDB-lite"/>
    </source>
</evidence>
<dbReference type="EMBL" id="WJQU01000001">
    <property type="protein sequence ID" value="KAJ6647668.1"/>
    <property type="molecule type" value="Genomic_DNA"/>
</dbReference>
<comment type="caution">
    <text evidence="2">The sequence shown here is derived from an EMBL/GenBank/DDBJ whole genome shotgun (WGS) entry which is preliminary data.</text>
</comment>
<feature type="region of interest" description="Disordered" evidence="1">
    <location>
        <begin position="1"/>
        <end position="27"/>
    </location>
</feature>
<evidence type="ECO:0000313" key="3">
    <source>
        <dbReference type="Proteomes" id="UP001151699"/>
    </source>
</evidence>
<name>A0A9Q0NCN2_9DIPT</name>
<reference evidence="2" key="1">
    <citation type="submission" date="2022-07" db="EMBL/GenBank/DDBJ databases">
        <authorList>
            <person name="Trinca V."/>
            <person name="Uliana J.V.C."/>
            <person name="Torres T.T."/>
            <person name="Ward R.J."/>
            <person name="Monesi N."/>
        </authorList>
    </citation>
    <scope>NUCLEOTIDE SEQUENCE</scope>
    <source>
        <strain evidence="2">HSMRA1968</strain>
        <tissue evidence="2">Whole embryos</tissue>
    </source>
</reference>
<dbReference type="Proteomes" id="UP001151699">
    <property type="component" value="Chromosome A"/>
</dbReference>
<feature type="compositionally biased region" description="Low complexity" evidence="1">
    <location>
        <begin position="7"/>
        <end position="22"/>
    </location>
</feature>
<organism evidence="2 3">
    <name type="scientific">Pseudolycoriella hygida</name>
    <dbReference type="NCBI Taxonomy" id="35572"/>
    <lineage>
        <taxon>Eukaryota</taxon>
        <taxon>Metazoa</taxon>
        <taxon>Ecdysozoa</taxon>
        <taxon>Arthropoda</taxon>
        <taxon>Hexapoda</taxon>
        <taxon>Insecta</taxon>
        <taxon>Pterygota</taxon>
        <taxon>Neoptera</taxon>
        <taxon>Endopterygota</taxon>
        <taxon>Diptera</taxon>
        <taxon>Nematocera</taxon>
        <taxon>Sciaroidea</taxon>
        <taxon>Sciaridae</taxon>
        <taxon>Pseudolycoriella</taxon>
    </lineage>
</organism>
<accession>A0A9Q0NCN2</accession>
<gene>
    <name evidence="2" type="ORF">Bhyg_02891</name>
</gene>
<evidence type="ECO:0000313" key="2">
    <source>
        <dbReference type="EMBL" id="KAJ6647668.1"/>
    </source>
</evidence>
<protein>
    <submittedName>
        <fullName evidence="2">Uncharacterized protein</fullName>
    </submittedName>
</protein>
<proteinExistence type="predicted"/>
<keyword evidence="3" id="KW-1185">Reference proteome</keyword>
<sequence>MNSGKLTQNTEATETTTSISSNEQKRTLKKTLTCTRNDDDELHFIFGCLVEEQGS</sequence>
<dbReference type="AlphaFoldDB" id="A0A9Q0NCN2"/>